<evidence type="ECO:0000313" key="2">
    <source>
        <dbReference type="Proteomes" id="UP001281410"/>
    </source>
</evidence>
<organism evidence="1 2">
    <name type="scientific">Dipteronia sinensis</name>
    <dbReference type="NCBI Taxonomy" id="43782"/>
    <lineage>
        <taxon>Eukaryota</taxon>
        <taxon>Viridiplantae</taxon>
        <taxon>Streptophyta</taxon>
        <taxon>Embryophyta</taxon>
        <taxon>Tracheophyta</taxon>
        <taxon>Spermatophyta</taxon>
        <taxon>Magnoliopsida</taxon>
        <taxon>eudicotyledons</taxon>
        <taxon>Gunneridae</taxon>
        <taxon>Pentapetalae</taxon>
        <taxon>rosids</taxon>
        <taxon>malvids</taxon>
        <taxon>Sapindales</taxon>
        <taxon>Sapindaceae</taxon>
        <taxon>Hippocastanoideae</taxon>
        <taxon>Acereae</taxon>
        <taxon>Dipteronia</taxon>
    </lineage>
</organism>
<gene>
    <name evidence="1" type="ORF">Dsin_021021</name>
</gene>
<comment type="caution">
    <text evidence="1">The sequence shown here is derived from an EMBL/GenBank/DDBJ whole genome shotgun (WGS) entry which is preliminary data.</text>
</comment>
<sequence length="109" mass="12637">MANGRRMSNYIGDININGWRISDPPTIKTEILNFFANHYKKVVWQRPKVTSLNFDQLSTDGITMLERPFCSEEVWIALRNCDGNKAPRPDGLNLNFIKANWGIMKKDFM</sequence>
<dbReference type="EMBL" id="JANJYJ010000006">
    <property type="protein sequence ID" value="KAK3206975.1"/>
    <property type="molecule type" value="Genomic_DNA"/>
</dbReference>
<dbReference type="AlphaFoldDB" id="A0AAE0AAL2"/>
<reference evidence="1" key="1">
    <citation type="journal article" date="2023" name="Plant J.">
        <title>Genome sequences and population genomics provide insights into the demographic history, inbreeding, and mutation load of two 'living fossil' tree species of Dipteronia.</title>
        <authorList>
            <person name="Feng Y."/>
            <person name="Comes H.P."/>
            <person name="Chen J."/>
            <person name="Zhu S."/>
            <person name="Lu R."/>
            <person name="Zhang X."/>
            <person name="Li P."/>
            <person name="Qiu J."/>
            <person name="Olsen K.M."/>
            <person name="Qiu Y."/>
        </authorList>
    </citation>
    <scope>NUCLEOTIDE SEQUENCE</scope>
    <source>
        <strain evidence="1">NBL</strain>
    </source>
</reference>
<dbReference type="Proteomes" id="UP001281410">
    <property type="component" value="Unassembled WGS sequence"/>
</dbReference>
<protein>
    <submittedName>
        <fullName evidence="1">Uncharacterized protein</fullName>
    </submittedName>
</protein>
<proteinExistence type="predicted"/>
<evidence type="ECO:0000313" key="1">
    <source>
        <dbReference type="EMBL" id="KAK3206975.1"/>
    </source>
</evidence>
<keyword evidence="2" id="KW-1185">Reference proteome</keyword>
<name>A0AAE0AAL2_9ROSI</name>
<accession>A0AAE0AAL2</accession>